<evidence type="ECO:0000313" key="4">
    <source>
        <dbReference type="Proteomes" id="UP001153737"/>
    </source>
</evidence>
<keyword evidence="1 2" id="KW-0175">Coiled coil</keyword>
<dbReference type="InterPro" id="IPR039902">
    <property type="entry name" value="CCDC148/CCDC112"/>
</dbReference>
<evidence type="ECO:0008006" key="5">
    <source>
        <dbReference type="Google" id="ProtNLM"/>
    </source>
</evidence>
<name>A0A9N9SB89_PHACE</name>
<dbReference type="OrthoDB" id="2152435at2759"/>
<dbReference type="PANTHER" id="PTHR21549">
    <property type="entry name" value="MUTATED IN BLADDER CANCER 1"/>
    <property type="match status" value="1"/>
</dbReference>
<proteinExistence type="predicted"/>
<evidence type="ECO:0000256" key="1">
    <source>
        <dbReference type="ARBA" id="ARBA00023054"/>
    </source>
</evidence>
<reference evidence="3" key="2">
    <citation type="submission" date="2022-10" db="EMBL/GenBank/DDBJ databases">
        <authorList>
            <consortium name="ENA_rothamsted_submissions"/>
            <consortium name="culmorum"/>
            <person name="King R."/>
        </authorList>
    </citation>
    <scope>NUCLEOTIDE SEQUENCE</scope>
</reference>
<evidence type="ECO:0000256" key="2">
    <source>
        <dbReference type="SAM" id="Coils"/>
    </source>
</evidence>
<dbReference type="Proteomes" id="UP001153737">
    <property type="component" value="Chromosome 12"/>
</dbReference>
<dbReference type="AlphaFoldDB" id="A0A9N9SB89"/>
<feature type="coiled-coil region" evidence="2">
    <location>
        <begin position="292"/>
        <end position="364"/>
    </location>
</feature>
<feature type="coiled-coil region" evidence="2">
    <location>
        <begin position="80"/>
        <end position="125"/>
    </location>
</feature>
<protein>
    <recommendedName>
        <fullName evidence="5">Coiled-coil domain-containing protein 112</fullName>
    </recommendedName>
</protein>
<gene>
    <name evidence="3" type="ORF">PHAECO_LOCUS3283</name>
</gene>
<keyword evidence="4" id="KW-1185">Reference proteome</keyword>
<dbReference type="PANTHER" id="PTHR21549:SF0">
    <property type="entry name" value="COILED-COIL DOMAIN-CONTAINING PROTEIN 112"/>
    <property type="match status" value="1"/>
</dbReference>
<sequence length="440" mass="52576">MEVNKLNIIQQGLEKSVNSTLAQLKKYQDHEEISNLITELNKERNNNRETLLSTLKETVGLVKNKTQLLRHNKILDITDLRQFKNQMILIQENIRNLKSESRAKLTQLKDEYADLTEDLDYYSEKIPIWSEKMRDQIYTETMKTPLTCKGPKCKEVRDFIEFVHKSKGHENGWRKEDHQLFLKIRQKHKHIDTLAKHLHEALPDISINEIECHEKWYKEYLSLQLNKRKAIKAWKTAKNSATRTKTNHISATNSLEQLCDPPNTGIVSRPHEYIKKMLMEWKLEKQEKLQNALQIEQTKEQRRKEIAAAQRKQHEELKQLVENWKKTRTEIEEQEILQRKALEEKEKRRRAAEANRMIKQFQIQDDLYILKKQTKKTEELKPLRSKSSQLAKRDPMRLLKPTQQWINRVHDENNYLTESVSLSLKNVQKLRIPEWRKKTD</sequence>
<reference evidence="3" key="1">
    <citation type="submission" date="2022-01" db="EMBL/GenBank/DDBJ databases">
        <authorList>
            <person name="King R."/>
        </authorList>
    </citation>
    <scope>NUCLEOTIDE SEQUENCE</scope>
</reference>
<accession>A0A9N9SB89</accession>
<organism evidence="3 4">
    <name type="scientific">Phaedon cochleariae</name>
    <name type="common">Mustard beetle</name>
    <dbReference type="NCBI Taxonomy" id="80249"/>
    <lineage>
        <taxon>Eukaryota</taxon>
        <taxon>Metazoa</taxon>
        <taxon>Ecdysozoa</taxon>
        <taxon>Arthropoda</taxon>
        <taxon>Hexapoda</taxon>
        <taxon>Insecta</taxon>
        <taxon>Pterygota</taxon>
        <taxon>Neoptera</taxon>
        <taxon>Endopterygota</taxon>
        <taxon>Coleoptera</taxon>
        <taxon>Polyphaga</taxon>
        <taxon>Cucujiformia</taxon>
        <taxon>Chrysomeloidea</taxon>
        <taxon>Chrysomelidae</taxon>
        <taxon>Chrysomelinae</taxon>
        <taxon>Chrysomelini</taxon>
        <taxon>Phaedon</taxon>
    </lineage>
</organism>
<dbReference type="EMBL" id="OU896718">
    <property type="protein sequence ID" value="CAG9815451.1"/>
    <property type="molecule type" value="Genomic_DNA"/>
</dbReference>
<evidence type="ECO:0000313" key="3">
    <source>
        <dbReference type="EMBL" id="CAG9815451.1"/>
    </source>
</evidence>